<keyword evidence="3" id="KW-0238">DNA-binding</keyword>
<dbReference type="InterPro" id="IPR011010">
    <property type="entry name" value="DNA_brk_join_enz"/>
</dbReference>
<comment type="similarity">
    <text evidence="1">Belongs to the 'phage' integrase family.</text>
</comment>
<proteinExistence type="inferred from homology"/>
<dbReference type="InterPro" id="IPR010998">
    <property type="entry name" value="Integrase_recombinase_N"/>
</dbReference>
<evidence type="ECO:0000259" key="4">
    <source>
        <dbReference type="Pfam" id="PF22022"/>
    </source>
</evidence>
<reference evidence="5 6" key="1">
    <citation type="submission" date="2019-09" db="EMBL/GenBank/DDBJ databases">
        <authorList>
            <person name="Chandra G."/>
            <person name="Truman W A."/>
        </authorList>
    </citation>
    <scope>NUCLEOTIDE SEQUENCE [LARGE SCALE GENOMIC DNA]</scope>
    <source>
        <strain evidence="5">PS691</strain>
    </source>
</reference>
<protein>
    <submittedName>
        <fullName evidence="5">Prophage integrase IntS</fullName>
    </submittedName>
</protein>
<dbReference type="Proteomes" id="UP000337909">
    <property type="component" value="Unassembled WGS sequence"/>
</dbReference>
<dbReference type="GO" id="GO:0015074">
    <property type="term" value="P:DNA integration"/>
    <property type="evidence" value="ECO:0007669"/>
    <property type="project" value="UniProtKB-KW"/>
</dbReference>
<dbReference type="PANTHER" id="PTHR30629">
    <property type="entry name" value="PROPHAGE INTEGRASE"/>
    <property type="match status" value="1"/>
</dbReference>
<evidence type="ECO:0000256" key="2">
    <source>
        <dbReference type="ARBA" id="ARBA00022908"/>
    </source>
</evidence>
<dbReference type="Gene3D" id="1.10.150.130">
    <property type="match status" value="1"/>
</dbReference>
<dbReference type="GO" id="GO:0003677">
    <property type="term" value="F:DNA binding"/>
    <property type="evidence" value="ECO:0007669"/>
    <property type="project" value="UniProtKB-KW"/>
</dbReference>
<evidence type="ECO:0000256" key="1">
    <source>
        <dbReference type="ARBA" id="ARBA00008857"/>
    </source>
</evidence>
<feature type="domain" description="Phage integrase central" evidence="4">
    <location>
        <begin position="27"/>
        <end position="122"/>
    </location>
</feature>
<evidence type="ECO:0000313" key="5">
    <source>
        <dbReference type="EMBL" id="VVO04888.1"/>
    </source>
</evidence>
<dbReference type="SUPFAM" id="SSF56349">
    <property type="entry name" value="DNA breaking-rejoining enzymes"/>
    <property type="match status" value="1"/>
</dbReference>
<dbReference type="PANTHER" id="PTHR30629:SF2">
    <property type="entry name" value="PROPHAGE INTEGRASE INTS-RELATED"/>
    <property type="match status" value="1"/>
</dbReference>
<dbReference type="AlphaFoldDB" id="A0A5E7CSF8"/>
<accession>A0A5E7CSF8</accession>
<dbReference type="Pfam" id="PF22022">
    <property type="entry name" value="Phage_int_M"/>
    <property type="match status" value="1"/>
</dbReference>
<evidence type="ECO:0000256" key="3">
    <source>
        <dbReference type="ARBA" id="ARBA00023125"/>
    </source>
</evidence>
<dbReference type="InterPro" id="IPR053876">
    <property type="entry name" value="Phage_int_M"/>
</dbReference>
<keyword evidence="2" id="KW-0229">DNA integration</keyword>
<evidence type="ECO:0000313" key="6">
    <source>
        <dbReference type="Proteomes" id="UP000337909"/>
    </source>
</evidence>
<sequence length="223" mass="25721">MIARGVDPPTHRRQERNASRLATENTFEALFRRWRDFKALSLKVGRQSTLSQINRIFGKDVLSWLGPLSVFEIARRDLLEVVRKIERRGALTTAEKCRTWFNQLFRYAIVEVGLEVNPAADLDIVAMPQPPVTHNPFLRMEELPAFLNKLRHSGGDTNTQRGLRLLLLTGVRTGELRSAVSEQFDLKRGLWIIPPIIVKQLQPRVRTARRSRPTLCHCPDRPW</sequence>
<organism evidence="5 6">
    <name type="scientific">Pseudomonas fluorescens</name>
    <dbReference type="NCBI Taxonomy" id="294"/>
    <lineage>
        <taxon>Bacteria</taxon>
        <taxon>Pseudomonadati</taxon>
        <taxon>Pseudomonadota</taxon>
        <taxon>Gammaproteobacteria</taxon>
        <taxon>Pseudomonadales</taxon>
        <taxon>Pseudomonadaceae</taxon>
        <taxon>Pseudomonas</taxon>
    </lineage>
</organism>
<dbReference type="InterPro" id="IPR050808">
    <property type="entry name" value="Phage_Integrase"/>
</dbReference>
<name>A0A5E7CSF8_PSEFL</name>
<dbReference type="EMBL" id="CABVHQ010000026">
    <property type="protein sequence ID" value="VVO04888.1"/>
    <property type="molecule type" value="Genomic_DNA"/>
</dbReference>
<gene>
    <name evidence="5" type="primary">intS_2</name>
    <name evidence="5" type="ORF">PS691_02924</name>
</gene>